<evidence type="ECO:0000313" key="4">
    <source>
        <dbReference type="Proteomes" id="UP000536179"/>
    </source>
</evidence>
<feature type="region of interest" description="Disordered" evidence="1">
    <location>
        <begin position="26"/>
        <end position="184"/>
    </location>
</feature>
<dbReference type="PANTHER" id="PTHR36513:SF1">
    <property type="entry name" value="TRANSMEMBRANE PROTEIN"/>
    <property type="match status" value="1"/>
</dbReference>
<feature type="compositionally biased region" description="Polar residues" evidence="1">
    <location>
        <begin position="149"/>
        <end position="160"/>
    </location>
</feature>
<dbReference type="InterPro" id="IPR029058">
    <property type="entry name" value="AB_hydrolase_fold"/>
</dbReference>
<keyword evidence="2" id="KW-0472">Membrane</keyword>
<dbReference type="PANTHER" id="PTHR36513">
    <property type="entry name" value="ABC TRANSMEMBRANE TYPE-1 DOMAIN-CONTAINING PROTEIN"/>
    <property type="match status" value="1"/>
</dbReference>
<evidence type="ECO:0000313" key="3">
    <source>
        <dbReference type="EMBL" id="MBB3206701.1"/>
    </source>
</evidence>
<feature type="compositionally biased region" description="Polar residues" evidence="1">
    <location>
        <begin position="107"/>
        <end position="123"/>
    </location>
</feature>
<dbReference type="Gene3D" id="3.40.50.1820">
    <property type="entry name" value="alpha/beta hydrolase"/>
    <property type="match status" value="1"/>
</dbReference>
<keyword evidence="2" id="KW-0812">Transmembrane</keyword>
<sequence>MNWRNNHTWLAGIVIIVVAGCSRAPDQMAENSSPVQEIELPEEFSTPHQLPNAAPMTGPASQSVEPLVAEVEPSPITGTSPTPAMPPVGQAAPPARRPRASGSSASIWSQNATKSAVQESYSRSRGPYSPTPSKSSKAPSWKFSDKGASGSSFSGNSTPASGMVEMSSEEAMSFDQGTADENTADESIADEKAAASTAVENLALEQIDLDQPDAPLTSDSLPADSGAEDSESPFQSVDVLYATDRKQDTHPLSAYQLTGQRQLVSLLGMGVAATAVLAMLAWLLRRTTTAKLSGGLTLAFSIAAACVFFSGAATIEKHGVTYTGDRGTLVRGVCRVTVPKTHTPGTVERPSLLKFEVSEDQSKHIVLTSVEELAGDAFSQRLHAEIQSASQPDLLVFIHGYNVGFESAVLRTAQIAVDLPFQGVPICYSWPSQGTLMGYPVDENNAAWTVGHLKEFLNELVDTSGAKSIHVVAHSMGNRAMTAAMQQMALTRQDAEPIFDRVVLAAPDVDADLFRKDLAGALTQVAEQVTLYASSDDQALVASKAVHGYPRAGETGEFLVVVPGVDTIDVSGIDLSLLGHSYYGDSEAILRDLYEMLLSRLPAYKRSSLVSRDYQSQVYWQLAHGGAIAAGVSR</sequence>
<name>A0A7W5DY65_9BACT</name>
<dbReference type="RefSeq" id="WP_184305146.1">
    <property type="nucleotide sequence ID" value="NZ_JACHXU010000007.1"/>
</dbReference>
<dbReference type="PROSITE" id="PS51257">
    <property type="entry name" value="PROKAR_LIPOPROTEIN"/>
    <property type="match status" value="1"/>
</dbReference>
<comment type="caution">
    <text evidence="3">The sequence shown here is derived from an EMBL/GenBank/DDBJ whole genome shotgun (WGS) entry which is preliminary data.</text>
</comment>
<accession>A0A7W5DY65</accession>
<gene>
    <name evidence="3" type="ORF">FHS27_002513</name>
</gene>
<dbReference type="InterPro" id="IPR010297">
    <property type="entry name" value="DUF900_hydrolase"/>
</dbReference>
<feature type="transmembrane region" description="Helical" evidence="2">
    <location>
        <begin position="263"/>
        <end position="284"/>
    </location>
</feature>
<dbReference type="Pfam" id="PF05990">
    <property type="entry name" value="DUF900"/>
    <property type="match status" value="1"/>
</dbReference>
<dbReference type="SUPFAM" id="SSF53474">
    <property type="entry name" value="alpha/beta-Hydrolases"/>
    <property type="match status" value="1"/>
</dbReference>
<feature type="transmembrane region" description="Helical" evidence="2">
    <location>
        <begin position="296"/>
        <end position="315"/>
    </location>
</feature>
<feature type="region of interest" description="Disordered" evidence="1">
    <location>
        <begin position="211"/>
        <end position="233"/>
    </location>
</feature>
<dbReference type="EMBL" id="JACHXU010000007">
    <property type="protein sequence ID" value="MBB3206701.1"/>
    <property type="molecule type" value="Genomic_DNA"/>
</dbReference>
<feature type="compositionally biased region" description="Low complexity" evidence="1">
    <location>
        <begin position="127"/>
        <end position="142"/>
    </location>
</feature>
<protein>
    <submittedName>
        <fullName evidence="3">Esterase/lipase superfamily enzyme</fullName>
    </submittedName>
</protein>
<evidence type="ECO:0000256" key="2">
    <source>
        <dbReference type="SAM" id="Phobius"/>
    </source>
</evidence>
<reference evidence="3 4" key="1">
    <citation type="submission" date="2020-08" db="EMBL/GenBank/DDBJ databases">
        <title>Genomic Encyclopedia of Type Strains, Phase III (KMG-III): the genomes of soil and plant-associated and newly described type strains.</title>
        <authorList>
            <person name="Whitman W."/>
        </authorList>
    </citation>
    <scope>NUCLEOTIDE SEQUENCE [LARGE SCALE GENOMIC DNA]</scope>
    <source>
        <strain evidence="3 4">CECT 8075</strain>
    </source>
</reference>
<keyword evidence="4" id="KW-1185">Reference proteome</keyword>
<keyword evidence="2" id="KW-1133">Transmembrane helix</keyword>
<dbReference type="AlphaFoldDB" id="A0A7W5DY65"/>
<organism evidence="3 4">
    <name type="scientific">Aporhodopirellula rubra</name>
    <dbReference type="NCBI Taxonomy" id="980271"/>
    <lineage>
        <taxon>Bacteria</taxon>
        <taxon>Pseudomonadati</taxon>
        <taxon>Planctomycetota</taxon>
        <taxon>Planctomycetia</taxon>
        <taxon>Pirellulales</taxon>
        <taxon>Pirellulaceae</taxon>
        <taxon>Aporhodopirellula</taxon>
    </lineage>
</organism>
<evidence type="ECO:0000256" key="1">
    <source>
        <dbReference type="SAM" id="MobiDB-lite"/>
    </source>
</evidence>
<proteinExistence type="predicted"/>
<dbReference type="Proteomes" id="UP000536179">
    <property type="component" value="Unassembled WGS sequence"/>
</dbReference>